<sequence length="71" mass="7913">MAAFQSTSDYCISTGGKIVCEIHLLISIAAAELISSLRLQLDIYIYISLPDGLKGVRMCPIRLLNRRRPHP</sequence>
<accession>A0ABD2BXU5</accession>
<gene>
    <name evidence="1" type="ORF">V1478_001683</name>
</gene>
<proteinExistence type="predicted"/>
<evidence type="ECO:0000313" key="1">
    <source>
        <dbReference type="EMBL" id="KAL2737597.1"/>
    </source>
</evidence>
<keyword evidence="2" id="KW-1185">Reference proteome</keyword>
<dbReference type="EMBL" id="JAUDFV010000027">
    <property type="protein sequence ID" value="KAL2737597.1"/>
    <property type="molecule type" value="Genomic_DNA"/>
</dbReference>
<name>A0ABD2BXU5_VESSQ</name>
<dbReference type="AlphaFoldDB" id="A0ABD2BXU5"/>
<dbReference type="Proteomes" id="UP001607302">
    <property type="component" value="Unassembled WGS sequence"/>
</dbReference>
<comment type="caution">
    <text evidence="1">The sequence shown here is derived from an EMBL/GenBank/DDBJ whole genome shotgun (WGS) entry which is preliminary data.</text>
</comment>
<evidence type="ECO:0000313" key="2">
    <source>
        <dbReference type="Proteomes" id="UP001607302"/>
    </source>
</evidence>
<protein>
    <submittedName>
        <fullName evidence="1">Uncharacterized protein</fullName>
    </submittedName>
</protein>
<organism evidence="1 2">
    <name type="scientific">Vespula squamosa</name>
    <name type="common">Southern yellow jacket</name>
    <name type="synonym">Wasp</name>
    <dbReference type="NCBI Taxonomy" id="30214"/>
    <lineage>
        <taxon>Eukaryota</taxon>
        <taxon>Metazoa</taxon>
        <taxon>Ecdysozoa</taxon>
        <taxon>Arthropoda</taxon>
        <taxon>Hexapoda</taxon>
        <taxon>Insecta</taxon>
        <taxon>Pterygota</taxon>
        <taxon>Neoptera</taxon>
        <taxon>Endopterygota</taxon>
        <taxon>Hymenoptera</taxon>
        <taxon>Apocrita</taxon>
        <taxon>Aculeata</taxon>
        <taxon>Vespoidea</taxon>
        <taxon>Vespidae</taxon>
        <taxon>Vespinae</taxon>
        <taxon>Vespula</taxon>
    </lineage>
</organism>
<reference evidence="1 2" key="1">
    <citation type="journal article" date="2024" name="Ann. Entomol. Soc. Am.">
        <title>Genomic analyses of the southern and eastern yellowjacket wasps (Hymenoptera: Vespidae) reveal evolutionary signatures of social life.</title>
        <authorList>
            <person name="Catto M.A."/>
            <person name="Caine P.B."/>
            <person name="Orr S.E."/>
            <person name="Hunt B.G."/>
            <person name="Goodisman M.A.D."/>
        </authorList>
    </citation>
    <scope>NUCLEOTIDE SEQUENCE [LARGE SCALE GENOMIC DNA]</scope>
    <source>
        <strain evidence="1">233</strain>
        <tissue evidence="1">Head and thorax</tissue>
    </source>
</reference>